<proteinExistence type="predicted"/>
<dbReference type="RefSeq" id="WP_270148510.1">
    <property type="nucleotide sequence ID" value="NZ_CP115450.1"/>
</dbReference>
<organism evidence="1 2">
    <name type="scientific">Kitasatospora cathayae</name>
    <dbReference type="NCBI Taxonomy" id="3004092"/>
    <lineage>
        <taxon>Bacteria</taxon>
        <taxon>Bacillati</taxon>
        <taxon>Actinomycetota</taxon>
        <taxon>Actinomycetes</taxon>
        <taxon>Kitasatosporales</taxon>
        <taxon>Streptomycetaceae</taxon>
        <taxon>Kitasatospora</taxon>
    </lineage>
</organism>
<dbReference type="EMBL" id="CP115450">
    <property type="protein sequence ID" value="WBP89987.1"/>
    <property type="molecule type" value="Genomic_DNA"/>
</dbReference>
<protein>
    <submittedName>
        <fullName evidence="1">Uncharacterized protein</fullName>
    </submittedName>
</protein>
<gene>
    <name evidence="1" type="ORF">O1G21_31845</name>
</gene>
<evidence type="ECO:0000313" key="2">
    <source>
        <dbReference type="Proteomes" id="UP001212821"/>
    </source>
</evidence>
<reference evidence="2" key="1">
    <citation type="submission" date="2022-12" db="EMBL/GenBank/DDBJ databases">
        <authorList>
            <person name="Mo P."/>
        </authorList>
    </citation>
    <scope>NUCLEOTIDE SEQUENCE [LARGE SCALE GENOMIC DNA]</scope>
    <source>
        <strain evidence="2">HUAS 3-15</strain>
    </source>
</reference>
<dbReference type="Proteomes" id="UP001212821">
    <property type="component" value="Chromosome"/>
</dbReference>
<evidence type="ECO:0000313" key="1">
    <source>
        <dbReference type="EMBL" id="WBP89987.1"/>
    </source>
</evidence>
<name>A0ABY7QBA7_9ACTN</name>
<accession>A0ABY7QBA7</accession>
<keyword evidence="2" id="KW-1185">Reference proteome</keyword>
<sequence length="107" mass="10850">MADADGEPEPDGEAEALGLAPALVASAVGRPVVVPAAALSPAAGCAAALPVEEECPTNPVVTSVVTPAARSTQAAPSAMARLFPRRCGRARRVVVVLEMCWSDTNRS</sequence>